<dbReference type="FunCoup" id="A0A1X2H7V2">
    <property type="interactions" value="80"/>
</dbReference>
<evidence type="ECO:0000256" key="22">
    <source>
        <dbReference type="ARBA" id="ARBA00022989"/>
    </source>
</evidence>
<keyword evidence="19" id="KW-0256">Endoplasmic reticulum</keyword>
<feature type="domain" description="ABC transporter" evidence="43">
    <location>
        <begin position="589"/>
        <end position="823"/>
    </location>
</feature>
<evidence type="ECO:0000256" key="32">
    <source>
        <dbReference type="ARBA" id="ARBA00031413"/>
    </source>
</evidence>
<evidence type="ECO:0000256" key="3">
    <source>
        <dbReference type="ARBA" id="ARBA00004337"/>
    </source>
</evidence>
<feature type="transmembrane region" description="Helical" evidence="42">
    <location>
        <begin position="75"/>
        <end position="99"/>
    </location>
</feature>
<sequence length="1014" mass="113096">MELPFVMRDEEASQQASPFPPYYSPGPLTWATPFFTTPTALLVVVVVFGLGRYLQTRATPWQEPNHSTRRRLDPLSKLIVALAITIVVTFLGDAGVVVARALFESSWTSSVFAYYIGVSWLAWVLSLVSLTDETYKYGEWTWVQYIFWMAAFLGETMVGWLWAVGMLRPRPGTVFSAYDYMLLGIFVTRYILELGTVLLCVINMFTRPTAERTPLLANANGSSYGTVPEGNSVESKEDEGSGLSKFMAKMRKLMPYIWPHRSVWLQLLVLACFCLMLVGLAVNALTPLQIGYVVDSFGDGKGRFAWAAVLAYVGLRFLQGGSGLIQSLQNWLWIPIGQYTTREISVKMFSHLHGLSLQFHINRKTGEVLRVMDRGTNSIVQLLSQILFQVLPALANILVAVFVFTFKFSPPFGLIVFVTMALYLFVTISLTEWRTKYRRKMIELDNSARTKAVDSLLNFETVKYYGAEDFEIGRYQDAIREYQKADWKSSTSLNVLNLMQNAVITAGLLAGCLLFAWEVSEGRLTAGNFVTYNMYMMQLYTPLHFFGTYYRMIQQNFIDMEKMLTLFEEKQTVKDAPNAKDLIVKEGHVVFDNVSFAYDPRQNALNGISFSIPRGATVALVGPSGGGKSTILRLLFRFYDPSSGHIYIDGQDISQIRQQSLRQNIGVVPQDTVLFNDTIMYNIGYGNVHAPEDAIFKAAKAAQIHDKILQFPDGYDTKVGERGLRLSGGEKQRVAIARTILKDPPIILLDEATSALDTGTERQIQQALSAMTHDRTTLIIAHRLSTIVNADLILVIKDGQVVESGSHDELMRQAVANGNEGIYYEMWQKQLHDDDDGTTQNDSEENSKDDKMDEVSAPASAVPREEVQAQKKLTSSGIENTKKQEASPYQERSITDNTKKEEPIATAAEVEDAEARKAEENLSRAEEALTPATNSAPEQPAEPPSVTRIDTQPPMTREANLMSSPTEVAPSTQDDSSNQPATSGTPAATTQPSSAKSPPKNRKKKKKSKSRTTF</sequence>
<keyword evidence="23" id="KW-0333">Golgi apparatus</keyword>
<comment type="catalytic activity">
    <reaction evidence="38">
        <text>uroporphyrin III(in) + ATP + H2O = uroporphyrin III(out) + ADP + phosphate + H(+)</text>
        <dbReference type="Rhea" id="RHEA:66776"/>
        <dbReference type="ChEBI" id="CHEBI:15377"/>
        <dbReference type="ChEBI" id="CHEBI:15378"/>
        <dbReference type="ChEBI" id="CHEBI:30616"/>
        <dbReference type="ChEBI" id="CHEBI:43474"/>
        <dbReference type="ChEBI" id="CHEBI:167479"/>
        <dbReference type="ChEBI" id="CHEBI:456216"/>
    </reaction>
    <physiologicalReaction direction="left-to-right" evidence="38">
        <dbReference type="Rhea" id="RHEA:66777"/>
    </physiologicalReaction>
</comment>
<dbReference type="PROSITE" id="PS50929">
    <property type="entry name" value="ABC_TM1F"/>
    <property type="match status" value="1"/>
</dbReference>
<evidence type="ECO:0000256" key="26">
    <source>
        <dbReference type="ARBA" id="ARBA00023157"/>
    </source>
</evidence>
<dbReference type="InterPro" id="IPR017871">
    <property type="entry name" value="ABC_transporter-like_CS"/>
</dbReference>
<evidence type="ECO:0000256" key="9">
    <source>
        <dbReference type="ARBA" id="ARBA00004653"/>
    </source>
</evidence>
<evidence type="ECO:0000313" key="46">
    <source>
        <dbReference type="Proteomes" id="UP000242180"/>
    </source>
</evidence>
<feature type="transmembrane region" description="Helical" evidence="42">
    <location>
        <begin position="142"/>
        <end position="163"/>
    </location>
</feature>
<keyword evidence="17" id="KW-0967">Endosome</keyword>
<dbReference type="Pfam" id="PF16185">
    <property type="entry name" value="MTABC_N"/>
    <property type="match status" value="1"/>
</dbReference>
<evidence type="ECO:0000256" key="35">
    <source>
        <dbReference type="ARBA" id="ARBA00047789"/>
    </source>
</evidence>
<dbReference type="GO" id="GO:0005741">
    <property type="term" value="C:mitochondrial outer membrane"/>
    <property type="evidence" value="ECO:0007669"/>
    <property type="project" value="UniProtKB-SubCell"/>
</dbReference>
<evidence type="ECO:0000256" key="14">
    <source>
        <dbReference type="ARBA" id="ARBA00022525"/>
    </source>
</evidence>
<evidence type="ECO:0000256" key="7">
    <source>
        <dbReference type="ARBA" id="ARBA00004550"/>
    </source>
</evidence>
<evidence type="ECO:0000256" key="8">
    <source>
        <dbReference type="ARBA" id="ARBA00004651"/>
    </source>
</evidence>
<feature type="domain" description="ABC transmembrane type-1" evidence="44">
    <location>
        <begin position="270"/>
        <end position="555"/>
    </location>
</feature>
<evidence type="ECO:0000256" key="15">
    <source>
        <dbReference type="ARBA" id="ARBA00022692"/>
    </source>
</evidence>
<feature type="transmembrane region" description="Helical" evidence="42">
    <location>
        <begin position="382"/>
        <end position="406"/>
    </location>
</feature>
<evidence type="ECO:0000256" key="19">
    <source>
        <dbReference type="ARBA" id="ARBA00022824"/>
    </source>
</evidence>
<feature type="region of interest" description="Disordered" evidence="41">
    <location>
        <begin position="832"/>
        <end position="1014"/>
    </location>
</feature>
<feature type="compositionally biased region" description="Basic and acidic residues" evidence="41">
    <location>
        <begin position="893"/>
        <end position="903"/>
    </location>
</feature>
<protein>
    <recommendedName>
        <fullName evidence="31">ATP-binding cassette sub-family B member 6</fullName>
        <ecNumber evidence="30">7.6.2.5</ecNumber>
    </recommendedName>
    <alternativeName>
        <fullName evidence="32">ABC-type heme transporter ABCB6</fullName>
    </alternativeName>
</protein>
<evidence type="ECO:0000256" key="10">
    <source>
        <dbReference type="ARBA" id="ARBA00004656"/>
    </source>
</evidence>
<evidence type="ECO:0000256" key="13">
    <source>
        <dbReference type="ARBA" id="ARBA00022475"/>
    </source>
</evidence>
<evidence type="ECO:0000256" key="24">
    <source>
        <dbReference type="ARBA" id="ARBA00023128"/>
    </source>
</evidence>
<dbReference type="InterPro" id="IPR032410">
    <property type="entry name" value="ABCB6_N"/>
</dbReference>
<accession>A0A1X2H7V2</accession>
<keyword evidence="20" id="KW-0067">ATP-binding</keyword>
<evidence type="ECO:0000256" key="38">
    <source>
        <dbReference type="ARBA" id="ARBA00048510"/>
    </source>
</evidence>
<keyword evidence="18" id="KW-1000">Mitochondrion outer membrane</keyword>
<dbReference type="GO" id="GO:0005524">
    <property type="term" value="F:ATP binding"/>
    <property type="evidence" value="ECO:0007669"/>
    <property type="project" value="UniProtKB-KW"/>
</dbReference>
<keyword evidence="25 42" id="KW-0472">Membrane</keyword>
<feature type="compositionally biased region" description="Basic residues" evidence="41">
    <location>
        <begin position="999"/>
        <end position="1014"/>
    </location>
</feature>
<feature type="transmembrane region" description="Helical" evidence="42">
    <location>
        <begin position="183"/>
        <end position="205"/>
    </location>
</feature>
<dbReference type="STRING" id="13706.A0A1X2H7V2"/>
<comment type="caution">
    <text evidence="45">The sequence shown here is derived from an EMBL/GenBank/DDBJ whole genome shotgun (WGS) entry which is preliminary data.</text>
</comment>
<dbReference type="GO" id="GO:0005789">
    <property type="term" value="C:endoplasmic reticulum membrane"/>
    <property type="evidence" value="ECO:0007669"/>
    <property type="project" value="UniProtKB-SubCell"/>
</dbReference>
<dbReference type="InterPro" id="IPR011527">
    <property type="entry name" value="ABC1_TM_dom"/>
</dbReference>
<evidence type="ECO:0000256" key="23">
    <source>
        <dbReference type="ARBA" id="ARBA00023034"/>
    </source>
</evidence>
<evidence type="ECO:0000256" key="29">
    <source>
        <dbReference type="ARBA" id="ARBA00024363"/>
    </source>
</evidence>
<dbReference type="SUPFAM" id="SSF90123">
    <property type="entry name" value="ABC transporter transmembrane region"/>
    <property type="match status" value="1"/>
</dbReference>
<reference evidence="45 46" key="1">
    <citation type="submission" date="2016-07" db="EMBL/GenBank/DDBJ databases">
        <title>Pervasive Adenine N6-methylation of Active Genes in Fungi.</title>
        <authorList>
            <consortium name="DOE Joint Genome Institute"/>
            <person name="Mondo S.J."/>
            <person name="Dannebaum R.O."/>
            <person name="Kuo R.C."/>
            <person name="Labutti K."/>
            <person name="Haridas S."/>
            <person name="Kuo A."/>
            <person name="Salamov A."/>
            <person name="Ahrendt S.R."/>
            <person name="Lipzen A."/>
            <person name="Sullivan W."/>
            <person name="Andreopoulos W.B."/>
            <person name="Clum A."/>
            <person name="Lindquist E."/>
            <person name="Daum C."/>
            <person name="Ramamoorthy G.K."/>
            <person name="Gryganskyi A."/>
            <person name="Culley D."/>
            <person name="Magnuson J.K."/>
            <person name="James T.Y."/>
            <person name="O'Malley M.A."/>
            <person name="Stajich J.E."/>
            <person name="Spatafora J.W."/>
            <person name="Visel A."/>
            <person name="Grigoriev I.V."/>
        </authorList>
    </citation>
    <scope>NUCLEOTIDE SEQUENCE [LARGE SCALE GENOMIC DNA]</scope>
    <source>
        <strain evidence="45 46">NRRL 2496</strain>
    </source>
</reference>
<comment type="catalytic activity">
    <reaction evidence="35">
        <text>uroporphyrin I(in) + ATP + H2O = uroporphyrin I(out) + ADP + phosphate + H(+)</text>
        <dbReference type="Rhea" id="RHEA:66772"/>
        <dbReference type="ChEBI" id="CHEBI:15377"/>
        <dbReference type="ChEBI" id="CHEBI:15378"/>
        <dbReference type="ChEBI" id="CHEBI:30616"/>
        <dbReference type="ChEBI" id="CHEBI:43474"/>
        <dbReference type="ChEBI" id="CHEBI:167480"/>
        <dbReference type="ChEBI" id="CHEBI:456216"/>
    </reaction>
    <physiologicalReaction direction="left-to-right" evidence="35">
        <dbReference type="Rhea" id="RHEA:66773"/>
    </physiologicalReaction>
</comment>
<evidence type="ECO:0000256" key="11">
    <source>
        <dbReference type="ARBA" id="ARBA00011738"/>
    </source>
</evidence>
<evidence type="ECO:0000256" key="2">
    <source>
        <dbReference type="ARBA" id="ARBA00004333"/>
    </source>
</evidence>
<evidence type="ECO:0000256" key="34">
    <source>
        <dbReference type="ARBA" id="ARBA00047753"/>
    </source>
</evidence>
<dbReference type="AlphaFoldDB" id="A0A1X2H7V2"/>
<evidence type="ECO:0000256" key="16">
    <source>
        <dbReference type="ARBA" id="ARBA00022741"/>
    </source>
</evidence>
<comment type="similarity">
    <text evidence="29">Belongs to the ABC transporter superfamily. ABCB family. Heavy Metal importer (TC 3.A.1.210) subfamily.</text>
</comment>
<keyword evidence="24" id="KW-0496">Mitochondrion</keyword>
<gene>
    <name evidence="45" type="ORF">BCR43DRAFT_564911</name>
</gene>
<dbReference type="InterPro" id="IPR003439">
    <property type="entry name" value="ABC_transporter-like_ATP-bd"/>
</dbReference>
<keyword evidence="46" id="KW-1185">Reference proteome</keyword>
<dbReference type="InterPro" id="IPR036640">
    <property type="entry name" value="ABC1_TM_sf"/>
</dbReference>
<evidence type="ECO:0000256" key="39">
    <source>
        <dbReference type="ARBA" id="ARBA00048636"/>
    </source>
</evidence>
<dbReference type="GO" id="GO:0015439">
    <property type="term" value="F:ABC-type heme transporter activity"/>
    <property type="evidence" value="ECO:0007669"/>
    <property type="project" value="UniProtKB-EC"/>
</dbReference>
<organism evidence="45 46">
    <name type="scientific">Syncephalastrum racemosum</name>
    <name type="common">Filamentous fungus</name>
    <dbReference type="NCBI Taxonomy" id="13706"/>
    <lineage>
        <taxon>Eukaryota</taxon>
        <taxon>Fungi</taxon>
        <taxon>Fungi incertae sedis</taxon>
        <taxon>Mucoromycota</taxon>
        <taxon>Mucoromycotina</taxon>
        <taxon>Mucoromycetes</taxon>
        <taxon>Mucorales</taxon>
        <taxon>Syncephalastraceae</taxon>
        <taxon>Syncephalastrum</taxon>
    </lineage>
</organism>
<dbReference type="GO" id="GO:0005576">
    <property type="term" value="C:extracellular region"/>
    <property type="evidence" value="ECO:0007669"/>
    <property type="project" value="UniProtKB-SubCell"/>
</dbReference>
<dbReference type="PANTHER" id="PTHR24221:SF654">
    <property type="entry name" value="ATP-BINDING CASSETTE SUB-FAMILY B MEMBER 6"/>
    <property type="match status" value="1"/>
</dbReference>
<dbReference type="InterPro" id="IPR027417">
    <property type="entry name" value="P-loop_NTPase"/>
</dbReference>
<dbReference type="SUPFAM" id="SSF52540">
    <property type="entry name" value="P-loop containing nucleoside triphosphate hydrolases"/>
    <property type="match status" value="1"/>
</dbReference>
<feature type="compositionally biased region" description="Basic and acidic residues" evidence="41">
    <location>
        <begin position="913"/>
        <end position="927"/>
    </location>
</feature>
<comment type="subunit">
    <text evidence="11">Homodimer.</text>
</comment>
<keyword evidence="16" id="KW-0547">Nucleotide-binding</keyword>
<evidence type="ECO:0000256" key="33">
    <source>
        <dbReference type="ARBA" id="ARBA00047649"/>
    </source>
</evidence>
<dbReference type="CDD" id="cd03253">
    <property type="entry name" value="ABCC_ATM1_transporter"/>
    <property type="match status" value="1"/>
</dbReference>
<evidence type="ECO:0000259" key="43">
    <source>
        <dbReference type="PROSITE" id="PS50893"/>
    </source>
</evidence>
<comment type="subcellular location">
    <subcellularLocation>
        <location evidence="8">Cell membrane</location>
        <topology evidence="8">Multi-pass membrane protein</topology>
    </subcellularLocation>
    <subcellularLocation>
        <location evidence="1">Early endosome membrane</location>
    </subcellularLocation>
    <subcellularLocation>
        <location evidence="6">Endoplasmic reticulum membrane</location>
        <topology evidence="6">Multi-pass membrane protein</topology>
    </subcellularLocation>
    <subcellularLocation>
        <location evidence="3">Endosome membrane</location>
        <topology evidence="3">Multi-pass membrane protein</topology>
    </subcellularLocation>
    <subcellularLocation>
        <location evidence="2">Endosome</location>
        <location evidence="2">Multivesicular body membrane</location>
    </subcellularLocation>
    <subcellularLocation>
        <location evidence="9">Golgi apparatus membrane</location>
        <topology evidence="9">Multi-pass membrane protein</topology>
    </subcellularLocation>
    <subcellularLocation>
        <location evidence="5">Late endosome membrane</location>
    </subcellularLocation>
    <subcellularLocation>
        <location evidence="10">Lysosome membrane</location>
    </subcellularLocation>
    <subcellularLocation>
        <location evidence="28">Melanosome membrane</location>
    </subcellularLocation>
    <subcellularLocation>
        <location evidence="4">Mitochondrion outer membrane</location>
        <topology evidence="4">Multi-pass membrane protein</topology>
    </subcellularLocation>
    <subcellularLocation>
        <location evidence="7">Secreted</location>
        <location evidence="7">Extracellular exosome</location>
    </subcellularLocation>
</comment>
<keyword evidence="21" id="KW-1278">Translocase</keyword>
<keyword evidence="12" id="KW-0813">Transport</keyword>
<evidence type="ECO:0000256" key="31">
    <source>
        <dbReference type="ARBA" id="ARBA00024439"/>
    </source>
</evidence>
<dbReference type="InParanoid" id="A0A1X2H7V2"/>
<evidence type="ECO:0000256" key="42">
    <source>
        <dbReference type="SAM" id="Phobius"/>
    </source>
</evidence>
<evidence type="ECO:0000256" key="17">
    <source>
        <dbReference type="ARBA" id="ARBA00022753"/>
    </source>
</evidence>
<dbReference type="Proteomes" id="UP000242180">
    <property type="component" value="Unassembled WGS sequence"/>
</dbReference>
<dbReference type="InterPro" id="IPR003593">
    <property type="entry name" value="AAA+_ATPase"/>
</dbReference>
<evidence type="ECO:0000256" key="25">
    <source>
        <dbReference type="ARBA" id="ARBA00023136"/>
    </source>
</evidence>
<keyword evidence="15 42" id="KW-0812">Transmembrane</keyword>
<dbReference type="PROSITE" id="PS00211">
    <property type="entry name" value="ABC_TRANSPORTER_1"/>
    <property type="match status" value="1"/>
</dbReference>
<evidence type="ECO:0000256" key="21">
    <source>
        <dbReference type="ARBA" id="ARBA00022967"/>
    </source>
</evidence>
<evidence type="ECO:0000256" key="37">
    <source>
        <dbReference type="ARBA" id="ARBA00048455"/>
    </source>
</evidence>
<comment type="catalytic activity">
    <reaction evidence="39">
        <text>coproporphyrin III(in) + ATP + H2O = coproporphyrin III(out) + ADP + phosphate + H(+)</text>
        <dbReference type="Rhea" id="RHEA:66664"/>
        <dbReference type="ChEBI" id="CHEBI:15377"/>
        <dbReference type="ChEBI" id="CHEBI:15378"/>
        <dbReference type="ChEBI" id="CHEBI:30616"/>
        <dbReference type="ChEBI" id="CHEBI:43474"/>
        <dbReference type="ChEBI" id="CHEBI:131725"/>
        <dbReference type="ChEBI" id="CHEBI:456216"/>
    </reaction>
    <physiologicalReaction direction="left-to-right" evidence="39">
        <dbReference type="Rhea" id="RHEA:66665"/>
    </physiologicalReaction>
</comment>
<evidence type="ECO:0000256" key="30">
    <source>
        <dbReference type="ARBA" id="ARBA00024385"/>
    </source>
</evidence>
<dbReference type="FunFam" id="3.40.50.300:FF:000186">
    <property type="entry name" value="ATP-binding cassette sub-family B member 7, mitochondrial"/>
    <property type="match status" value="1"/>
</dbReference>
<dbReference type="OrthoDB" id="6500128at2759"/>
<dbReference type="Pfam" id="PF00005">
    <property type="entry name" value="ABC_tran"/>
    <property type="match status" value="1"/>
</dbReference>
<feature type="transmembrane region" description="Helical" evidence="42">
    <location>
        <begin position="498"/>
        <end position="517"/>
    </location>
</feature>
<comment type="catalytic activity">
    <reaction evidence="33">
        <text>heme b(in) + ATP + H2O = heme b(out) + ADP + phosphate + H(+)</text>
        <dbReference type="Rhea" id="RHEA:19261"/>
        <dbReference type="ChEBI" id="CHEBI:15377"/>
        <dbReference type="ChEBI" id="CHEBI:15378"/>
        <dbReference type="ChEBI" id="CHEBI:30616"/>
        <dbReference type="ChEBI" id="CHEBI:43474"/>
        <dbReference type="ChEBI" id="CHEBI:60344"/>
        <dbReference type="ChEBI" id="CHEBI:456216"/>
        <dbReference type="EC" id="7.6.2.5"/>
    </reaction>
    <physiologicalReaction direction="left-to-right" evidence="33">
        <dbReference type="Rhea" id="RHEA:19262"/>
    </physiologicalReaction>
</comment>
<dbReference type="GO" id="GO:0020037">
    <property type="term" value="F:heme binding"/>
    <property type="evidence" value="ECO:0007669"/>
    <property type="project" value="TreeGrafter"/>
</dbReference>
<dbReference type="PROSITE" id="PS50893">
    <property type="entry name" value="ABC_TRANSPORTER_2"/>
    <property type="match status" value="1"/>
</dbReference>
<dbReference type="GO" id="GO:0005886">
    <property type="term" value="C:plasma membrane"/>
    <property type="evidence" value="ECO:0007669"/>
    <property type="project" value="UniProtKB-SubCell"/>
</dbReference>
<evidence type="ECO:0000256" key="36">
    <source>
        <dbReference type="ARBA" id="ARBA00048309"/>
    </source>
</evidence>
<keyword evidence="13" id="KW-1003">Cell membrane</keyword>
<dbReference type="PANTHER" id="PTHR24221">
    <property type="entry name" value="ATP-BINDING CASSETTE SUB-FAMILY B"/>
    <property type="match status" value="1"/>
</dbReference>
<feature type="transmembrane region" description="Helical" evidence="42">
    <location>
        <begin position="111"/>
        <end position="130"/>
    </location>
</feature>
<dbReference type="EMBL" id="MCGN01000007">
    <property type="protein sequence ID" value="ORY94636.1"/>
    <property type="molecule type" value="Genomic_DNA"/>
</dbReference>
<keyword evidence="22 42" id="KW-1133">Transmembrane helix</keyword>
<feature type="transmembrane region" description="Helical" evidence="42">
    <location>
        <begin position="304"/>
        <end position="325"/>
    </location>
</feature>
<dbReference type="Gene3D" id="1.20.1560.10">
    <property type="entry name" value="ABC transporter type 1, transmembrane domain"/>
    <property type="match status" value="1"/>
</dbReference>
<evidence type="ECO:0000256" key="41">
    <source>
        <dbReference type="SAM" id="MobiDB-lite"/>
    </source>
</evidence>
<evidence type="ECO:0000313" key="45">
    <source>
        <dbReference type="EMBL" id="ORY94636.1"/>
    </source>
</evidence>
<evidence type="ECO:0000256" key="1">
    <source>
        <dbReference type="ARBA" id="ARBA00004146"/>
    </source>
</evidence>
<comment type="catalytic activity">
    <reaction evidence="36">
        <text>protoporphyrin IX(in) + ATP + H2O = protoporphyrin IX(out) + ADP + phosphate + H(+)</text>
        <dbReference type="Rhea" id="RHEA:61336"/>
        <dbReference type="ChEBI" id="CHEBI:15377"/>
        <dbReference type="ChEBI" id="CHEBI:15378"/>
        <dbReference type="ChEBI" id="CHEBI:30616"/>
        <dbReference type="ChEBI" id="CHEBI:43474"/>
        <dbReference type="ChEBI" id="CHEBI:57306"/>
        <dbReference type="ChEBI" id="CHEBI:456216"/>
    </reaction>
    <physiologicalReaction direction="left-to-right" evidence="36">
        <dbReference type="Rhea" id="RHEA:61337"/>
    </physiologicalReaction>
</comment>
<evidence type="ECO:0000256" key="6">
    <source>
        <dbReference type="ARBA" id="ARBA00004477"/>
    </source>
</evidence>
<comment type="catalytic activity">
    <reaction evidence="34">
        <text>coproporphyrinogen III(in) + ATP + H2O = coproporphyrinogen III(out) + ADP + phosphate + H(+)</text>
        <dbReference type="Rhea" id="RHEA:66680"/>
        <dbReference type="ChEBI" id="CHEBI:15377"/>
        <dbReference type="ChEBI" id="CHEBI:15378"/>
        <dbReference type="ChEBI" id="CHEBI:30616"/>
        <dbReference type="ChEBI" id="CHEBI:43474"/>
        <dbReference type="ChEBI" id="CHEBI:57309"/>
        <dbReference type="ChEBI" id="CHEBI:456216"/>
    </reaction>
    <physiologicalReaction direction="left-to-right" evidence="34">
        <dbReference type="Rhea" id="RHEA:66681"/>
    </physiologicalReaction>
</comment>
<evidence type="ECO:0000256" key="40">
    <source>
        <dbReference type="ARBA" id="ARBA00049398"/>
    </source>
</evidence>
<evidence type="ECO:0000256" key="12">
    <source>
        <dbReference type="ARBA" id="ARBA00022448"/>
    </source>
</evidence>
<dbReference type="EC" id="7.6.2.5" evidence="30"/>
<evidence type="ECO:0000256" key="27">
    <source>
        <dbReference type="ARBA" id="ARBA00023228"/>
    </source>
</evidence>
<dbReference type="GO" id="GO:0032585">
    <property type="term" value="C:multivesicular body membrane"/>
    <property type="evidence" value="ECO:0007669"/>
    <property type="project" value="UniProtKB-SubCell"/>
</dbReference>
<comment type="catalytic activity">
    <reaction evidence="37">
        <text>pheophorbide a(in) + ATP + H2O = pheophorbide a(out) + ADP + phosphate + H(+)</text>
        <dbReference type="Rhea" id="RHEA:61360"/>
        <dbReference type="ChEBI" id="CHEBI:15377"/>
        <dbReference type="ChEBI" id="CHEBI:15378"/>
        <dbReference type="ChEBI" id="CHEBI:30616"/>
        <dbReference type="ChEBI" id="CHEBI:43474"/>
        <dbReference type="ChEBI" id="CHEBI:58687"/>
        <dbReference type="ChEBI" id="CHEBI:456216"/>
    </reaction>
    <physiologicalReaction direction="left-to-right" evidence="37">
        <dbReference type="Rhea" id="RHEA:61361"/>
    </physiologicalReaction>
</comment>
<dbReference type="Pfam" id="PF00664">
    <property type="entry name" value="ABC_membrane"/>
    <property type="match status" value="1"/>
</dbReference>
<feature type="compositionally biased region" description="Basic and acidic residues" evidence="41">
    <location>
        <begin position="845"/>
        <end position="854"/>
    </location>
</feature>
<evidence type="ECO:0000256" key="5">
    <source>
        <dbReference type="ARBA" id="ARBA00004414"/>
    </source>
</evidence>
<feature type="transmembrane region" description="Helical" evidence="42">
    <location>
        <begin position="30"/>
        <end position="54"/>
    </location>
</feature>
<evidence type="ECO:0000259" key="44">
    <source>
        <dbReference type="PROSITE" id="PS50929"/>
    </source>
</evidence>
<dbReference type="SMART" id="SM00382">
    <property type="entry name" value="AAA"/>
    <property type="match status" value="1"/>
</dbReference>
<dbReference type="GO" id="GO:0005774">
    <property type="term" value="C:vacuolar membrane"/>
    <property type="evidence" value="ECO:0007669"/>
    <property type="project" value="TreeGrafter"/>
</dbReference>
<keyword evidence="26" id="KW-1015">Disulfide bond</keyword>
<keyword evidence="27" id="KW-0458">Lysosome</keyword>
<dbReference type="InterPro" id="IPR039421">
    <property type="entry name" value="Type_1_exporter"/>
</dbReference>
<dbReference type="GO" id="GO:0000139">
    <property type="term" value="C:Golgi membrane"/>
    <property type="evidence" value="ECO:0007669"/>
    <property type="project" value="UniProtKB-SubCell"/>
</dbReference>
<evidence type="ECO:0000256" key="4">
    <source>
        <dbReference type="ARBA" id="ARBA00004374"/>
    </source>
</evidence>
<keyword evidence="14" id="KW-0964">Secreted</keyword>
<dbReference type="OMA" id="TITMTEW"/>
<dbReference type="Gene3D" id="3.40.50.300">
    <property type="entry name" value="P-loop containing nucleotide triphosphate hydrolases"/>
    <property type="match status" value="1"/>
</dbReference>
<evidence type="ECO:0000256" key="18">
    <source>
        <dbReference type="ARBA" id="ARBA00022787"/>
    </source>
</evidence>
<dbReference type="CDD" id="cd18581">
    <property type="entry name" value="ABC_6TM_ABCB6"/>
    <property type="match status" value="1"/>
</dbReference>
<dbReference type="GO" id="GO:0016887">
    <property type="term" value="F:ATP hydrolysis activity"/>
    <property type="evidence" value="ECO:0007669"/>
    <property type="project" value="InterPro"/>
</dbReference>
<feature type="transmembrane region" description="Helical" evidence="42">
    <location>
        <begin position="263"/>
        <end position="284"/>
    </location>
</feature>
<feature type="compositionally biased region" description="Polar residues" evidence="41">
    <location>
        <begin position="961"/>
        <end position="991"/>
    </location>
</feature>
<evidence type="ECO:0000256" key="20">
    <source>
        <dbReference type="ARBA" id="ARBA00022840"/>
    </source>
</evidence>
<comment type="catalytic activity">
    <reaction evidence="40">
        <text>coproporphyrin I(in) + ATP + H2O = coproporphyrin I(out) + ADP + phosphate + H(+)</text>
        <dbReference type="Rhea" id="RHEA:66768"/>
        <dbReference type="ChEBI" id="CHEBI:15377"/>
        <dbReference type="ChEBI" id="CHEBI:15378"/>
        <dbReference type="ChEBI" id="CHEBI:30616"/>
        <dbReference type="ChEBI" id="CHEBI:43474"/>
        <dbReference type="ChEBI" id="CHEBI:167478"/>
        <dbReference type="ChEBI" id="CHEBI:456216"/>
    </reaction>
    <physiologicalReaction direction="left-to-right" evidence="40">
        <dbReference type="Rhea" id="RHEA:66769"/>
    </physiologicalReaction>
</comment>
<feature type="transmembrane region" description="Helical" evidence="42">
    <location>
        <begin position="412"/>
        <end position="431"/>
    </location>
</feature>
<proteinExistence type="inferred from homology"/>
<evidence type="ECO:0000256" key="28">
    <source>
        <dbReference type="ARBA" id="ARBA00024320"/>
    </source>
</evidence>
<dbReference type="GO" id="GO:0031901">
    <property type="term" value="C:early endosome membrane"/>
    <property type="evidence" value="ECO:0007669"/>
    <property type="project" value="UniProtKB-SubCell"/>
</dbReference>
<name>A0A1X2H7V2_SYNRA</name>